<dbReference type="PANTHER" id="PTHR19308">
    <property type="entry name" value="PHOSPHATIDYLCHOLINE TRANSFER PROTEIN"/>
    <property type="match status" value="1"/>
</dbReference>
<reference evidence="2 3" key="1">
    <citation type="submission" date="2023-08" db="EMBL/GenBank/DDBJ databases">
        <title>Draft genome sequence of Algoriphagus confluentis.</title>
        <authorList>
            <person name="Takatani N."/>
            <person name="Hosokawa M."/>
            <person name="Sawabe T."/>
        </authorList>
    </citation>
    <scope>NUCLEOTIDE SEQUENCE [LARGE SCALE GENOMIC DNA]</scope>
    <source>
        <strain evidence="2 3">NBRC 111222</strain>
    </source>
</reference>
<dbReference type="InterPro" id="IPR023393">
    <property type="entry name" value="START-like_dom_sf"/>
</dbReference>
<dbReference type="PROSITE" id="PS50848">
    <property type="entry name" value="START"/>
    <property type="match status" value="1"/>
</dbReference>
<accession>A0ABQ6PSI0</accession>
<protein>
    <submittedName>
        <fullName evidence="2">START domain-containing protein</fullName>
    </submittedName>
</protein>
<name>A0ABQ6PSI0_9BACT</name>
<dbReference type="InterPro" id="IPR051213">
    <property type="entry name" value="START_lipid_transfer"/>
</dbReference>
<dbReference type="Pfam" id="PF01852">
    <property type="entry name" value="START"/>
    <property type="match status" value="1"/>
</dbReference>
<dbReference type="Gene3D" id="3.30.530.20">
    <property type="match status" value="1"/>
</dbReference>
<dbReference type="Proteomes" id="UP001338309">
    <property type="component" value="Unassembled WGS sequence"/>
</dbReference>
<evidence type="ECO:0000313" key="2">
    <source>
        <dbReference type="EMBL" id="GMQ30964.1"/>
    </source>
</evidence>
<dbReference type="PANTHER" id="PTHR19308:SF14">
    <property type="entry name" value="START DOMAIN-CONTAINING PROTEIN"/>
    <property type="match status" value="1"/>
</dbReference>
<dbReference type="EMBL" id="BTPD01000013">
    <property type="protein sequence ID" value="GMQ30964.1"/>
    <property type="molecule type" value="Genomic_DNA"/>
</dbReference>
<evidence type="ECO:0000313" key="3">
    <source>
        <dbReference type="Proteomes" id="UP001338309"/>
    </source>
</evidence>
<dbReference type="PIRSF" id="PIRSF039033">
    <property type="entry name" value="START_dom"/>
    <property type="match status" value="1"/>
</dbReference>
<organism evidence="2 3">
    <name type="scientific">Algoriphagus confluentis</name>
    <dbReference type="NCBI Taxonomy" id="1697556"/>
    <lineage>
        <taxon>Bacteria</taxon>
        <taxon>Pseudomonadati</taxon>
        <taxon>Bacteroidota</taxon>
        <taxon>Cytophagia</taxon>
        <taxon>Cytophagales</taxon>
        <taxon>Cyclobacteriaceae</taxon>
        <taxon>Algoriphagus</taxon>
    </lineage>
</organism>
<gene>
    <name evidence="2" type="ORF">Aconfl_36070</name>
</gene>
<comment type="caution">
    <text evidence="2">The sequence shown here is derived from an EMBL/GenBank/DDBJ whole genome shotgun (WGS) entry which is preliminary data.</text>
</comment>
<dbReference type="InterPro" id="IPR002913">
    <property type="entry name" value="START_lipid-bd_dom"/>
</dbReference>
<proteinExistence type="predicted"/>
<dbReference type="InterPro" id="IPR028347">
    <property type="entry name" value="START_dom_prot"/>
</dbReference>
<keyword evidence="3" id="KW-1185">Reference proteome</keyword>
<dbReference type="SUPFAM" id="SSF55961">
    <property type="entry name" value="Bet v1-like"/>
    <property type="match status" value="1"/>
</dbReference>
<evidence type="ECO:0000259" key="1">
    <source>
        <dbReference type="PROSITE" id="PS50848"/>
    </source>
</evidence>
<feature type="domain" description="START" evidence="1">
    <location>
        <begin position="54"/>
        <end position="196"/>
    </location>
</feature>
<sequence>MCLFLSLGTSLAQQKDCELRKSTGDLEVYTCKMEGSKINSIQASFQVNVPFSVLAEVLLDWENFNLWQYKIRKAELLQAISKEELIYRAELDAPWPVADRDLILHLKMAPGTKPGEYVFSTVGRPDFIPLREGFVRVPVSDGRWTIQVHGKDRLEVNHVLSVDPGGSIPAWLLNLSLAEGPFETYSNLIKYLEEME</sequence>